<evidence type="ECO:0000313" key="2">
    <source>
        <dbReference type="EMBL" id="KAK3101857.1"/>
    </source>
</evidence>
<evidence type="ECO:0000313" key="3">
    <source>
        <dbReference type="Proteomes" id="UP001186944"/>
    </source>
</evidence>
<accession>A0AA88YAS6</accession>
<dbReference type="InterPro" id="IPR000477">
    <property type="entry name" value="RT_dom"/>
</dbReference>
<proteinExistence type="predicted"/>
<reference evidence="2" key="1">
    <citation type="submission" date="2019-08" db="EMBL/GenBank/DDBJ databases">
        <title>The improved chromosome-level genome for the pearl oyster Pinctada fucata martensii using PacBio sequencing and Hi-C.</title>
        <authorList>
            <person name="Zheng Z."/>
        </authorList>
    </citation>
    <scope>NUCLEOTIDE SEQUENCE</scope>
    <source>
        <strain evidence="2">ZZ-2019</strain>
        <tissue evidence="2">Adductor muscle</tissue>
    </source>
</reference>
<dbReference type="EMBL" id="VSWD01000005">
    <property type="protein sequence ID" value="KAK3101857.1"/>
    <property type="molecule type" value="Genomic_DNA"/>
</dbReference>
<dbReference type="PANTHER" id="PTHR21301">
    <property type="entry name" value="REVERSE TRANSCRIPTASE"/>
    <property type="match status" value="1"/>
</dbReference>
<comment type="caution">
    <text evidence="2">The sequence shown here is derived from an EMBL/GenBank/DDBJ whole genome shotgun (WGS) entry which is preliminary data.</text>
</comment>
<organism evidence="2 3">
    <name type="scientific">Pinctada imbricata</name>
    <name type="common">Atlantic pearl-oyster</name>
    <name type="synonym">Pinctada martensii</name>
    <dbReference type="NCBI Taxonomy" id="66713"/>
    <lineage>
        <taxon>Eukaryota</taxon>
        <taxon>Metazoa</taxon>
        <taxon>Spiralia</taxon>
        <taxon>Lophotrochozoa</taxon>
        <taxon>Mollusca</taxon>
        <taxon>Bivalvia</taxon>
        <taxon>Autobranchia</taxon>
        <taxon>Pteriomorphia</taxon>
        <taxon>Pterioida</taxon>
        <taxon>Pterioidea</taxon>
        <taxon>Pteriidae</taxon>
        <taxon>Pinctada</taxon>
    </lineage>
</organism>
<dbReference type="InterPro" id="IPR058912">
    <property type="entry name" value="HTH_animal"/>
</dbReference>
<evidence type="ECO:0000259" key="1">
    <source>
        <dbReference type="PROSITE" id="PS50878"/>
    </source>
</evidence>
<keyword evidence="3" id="KW-1185">Reference proteome</keyword>
<name>A0AA88YAS6_PINIB</name>
<gene>
    <name evidence="2" type="ORF">FSP39_006833</name>
</gene>
<sequence>MTRRFKRKNKRSKSFRAGLIEQYKFRERVEKEEKARKYVLNLSNHELNNEEVLLLSKGLKFIPTPKTKNAKNQIMLSFNEFARKLRCKYHFGGQEKTNNLHPFRIKSGFEPDRGCENLEKYIELTKLELSSIQMRQTHDNLSLRERHAIKQLKSLKDVVIKKADKNNTIVILDKEMYKREGEKMLNSPHYEEVEQPNLHEIDNAIMKIIGEMKMNSMFDKETIKYLTSGQTYRVGRLYLLPKIHKLNEQLITNVRHGACNELPIMPPGRPIISQIGTPAERIGRYCDYFLVPIVRMQNTYIKDTSDFINKIESLKLNPDCLLITYDVTSMYTNMTFDELLNAVGRSYNEHTLQSQLELNCPTKQIMLDLLKIILENNYFEFNGKHYRQRIGAAMGAVPSPEICDIRMYEITNAMMSQFQYREKIAFHGRYRDDGFIIYNGTLQEANHLFEIGNAIHDLLKFTYEISETEMTFLDTTVFKGNRFSTQNVLDIKTHMKKTNNFQYLHRESAHPTSVFKGFIKGECYRLLRNTSDNSVLDSALQSFNDKLMLRGYCETETIPIIQEVKHKNRKDLLKPKSAKQRKEKHILVTKFDPRIKGIKKRLMKHWKLISEDSLLKTIFQSAADDSLQKAPKSRRHTNFINCLLMNN</sequence>
<dbReference type="PROSITE" id="PS50878">
    <property type="entry name" value="RT_POL"/>
    <property type="match status" value="1"/>
</dbReference>
<protein>
    <recommendedName>
        <fullName evidence="1">Reverse transcriptase domain-containing protein</fullName>
    </recommendedName>
</protein>
<dbReference type="Proteomes" id="UP001186944">
    <property type="component" value="Unassembled WGS sequence"/>
</dbReference>
<dbReference type="AlphaFoldDB" id="A0AA88YAS6"/>
<dbReference type="PANTHER" id="PTHR21301:SF12">
    <property type="match status" value="1"/>
</dbReference>
<dbReference type="Pfam" id="PF26215">
    <property type="entry name" value="HTH_animal"/>
    <property type="match status" value="1"/>
</dbReference>
<feature type="domain" description="Reverse transcriptase" evidence="1">
    <location>
        <begin position="221"/>
        <end position="483"/>
    </location>
</feature>